<dbReference type="STRING" id="1293891.TMES_21175"/>
<protein>
    <recommendedName>
        <fullName evidence="2">DUF1468 domain-containing protein</fullName>
    </recommendedName>
</protein>
<dbReference type="EMBL" id="JFKA01000019">
    <property type="protein sequence ID" value="OSQ35446.1"/>
    <property type="molecule type" value="Genomic_DNA"/>
</dbReference>
<dbReference type="Proteomes" id="UP000193391">
    <property type="component" value="Unassembled WGS sequence"/>
</dbReference>
<proteinExistence type="predicted"/>
<keyword evidence="4" id="KW-1185">Reference proteome</keyword>
<keyword evidence="1" id="KW-0472">Membrane</keyword>
<gene>
    <name evidence="3" type="ORF">TMES_21175</name>
</gene>
<evidence type="ECO:0000313" key="4">
    <source>
        <dbReference type="Proteomes" id="UP000193391"/>
    </source>
</evidence>
<feature type="domain" description="DUF1468" evidence="2">
    <location>
        <begin position="11"/>
        <end position="158"/>
    </location>
</feature>
<dbReference type="Pfam" id="PF07331">
    <property type="entry name" value="TctB"/>
    <property type="match status" value="1"/>
</dbReference>
<feature type="transmembrane region" description="Helical" evidence="1">
    <location>
        <begin position="102"/>
        <end position="125"/>
    </location>
</feature>
<keyword evidence="1" id="KW-1133">Transmembrane helix</keyword>
<comment type="caution">
    <text evidence="3">The sequence shown here is derived from an EMBL/GenBank/DDBJ whole genome shotgun (WGS) entry which is preliminary data.</text>
</comment>
<sequence length="159" mass="16733">MKISEIILLGGLSVFSGSLLWGSLDMPYSTDTTFGPGFIPLNVSIALLALIAGVAIRAVVRSKRDVAVSSGGTGEPADDAQDVVPQTLGVLMLGGAIASIAICIYAMSYIGVMIPLGVLLVILSWRFSGHGFFKSVAISLIVLAVIYLIFSVWLRIPLH</sequence>
<name>A0A1Y2KUW9_9PROT</name>
<evidence type="ECO:0000256" key="1">
    <source>
        <dbReference type="SAM" id="Phobius"/>
    </source>
</evidence>
<accession>A0A1Y2KUW9</accession>
<feature type="transmembrane region" description="Helical" evidence="1">
    <location>
        <begin position="38"/>
        <end position="60"/>
    </location>
</feature>
<dbReference type="AlphaFoldDB" id="A0A1Y2KUW9"/>
<dbReference type="RefSeq" id="WP_085586361.1">
    <property type="nucleotide sequence ID" value="NZ_JFKA01000019.1"/>
</dbReference>
<dbReference type="InterPro" id="IPR009936">
    <property type="entry name" value="DUF1468"/>
</dbReference>
<keyword evidence="1" id="KW-0812">Transmembrane</keyword>
<dbReference type="OrthoDB" id="7361662at2"/>
<reference evidence="3 4" key="1">
    <citation type="submission" date="2014-03" db="EMBL/GenBank/DDBJ databases">
        <title>The draft genome sequence of Thalassospira mesophila JCM 18969.</title>
        <authorList>
            <person name="Lai Q."/>
            <person name="Shao Z."/>
        </authorList>
    </citation>
    <scope>NUCLEOTIDE SEQUENCE [LARGE SCALE GENOMIC DNA]</scope>
    <source>
        <strain evidence="3 4">JCM 18969</strain>
    </source>
</reference>
<feature type="transmembrane region" description="Helical" evidence="1">
    <location>
        <begin position="131"/>
        <end position="154"/>
    </location>
</feature>
<evidence type="ECO:0000313" key="3">
    <source>
        <dbReference type="EMBL" id="OSQ35446.1"/>
    </source>
</evidence>
<evidence type="ECO:0000259" key="2">
    <source>
        <dbReference type="Pfam" id="PF07331"/>
    </source>
</evidence>
<organism evidence="3 4">
    <name type="scientific">Thalassospira mesophila</name>
    <dbReference type="NCBI Taxonomy" id="1293891"/>
    <lineage>
        <taxon>Bacteria</taxon>
        <taxon>Pseudomonadati</taxon>
        <taxon>Pseudomonadota</taxon>
        <taxon>Alphaproteobacteria</taxon>
        <taxon>Rhodospirillales</taxon>
        <taxon>Thalassospiraceae</taxon>
        <taxon>Thalassospira</taxon>
    </lineage>
</organism>